<evidence type="ECO:0000313" key="3">
    <source>
        <dbReference type="Proteomes" id="UP000324222"/>
    </source>
</evidence>
<dbReference type="Proteomes" id="UP000324222">
    <property type="component" value="Unassembled WGS sequence"/>
</dbReference>
<evidence type="ECO:0000256" key="1">
    <source>
        <dbReference type="SAM" id="MobiDB-lite"/>
    </source>
</evidence>
<dbReference type="AlphaFoldDB" id="A0A5B7E241"/>
<organism evidence="2 3">
    <name type="scientific">Portunus trituberculatus</name>
    <name type="common">Swimming crab</name>
    <name type="synonym">Neptunus trituberculatus</name>
    <dbReference type="NCBI Taxonomy" id="210409"/>
    <lineage>
        <taxon>Eukaryota</taxon>
        <taxon>Metazoa</taxon>
        <taxon>Ecdysozoa</taxon>
        <taxon>Arthropoda</taxon>
        <taxon>Crustacea</taxon>
        <taxon>Multicrustacea</taxon>
        <taxon>Malacostraca</taxon>
        <taxon>Eumalacostraca</taxon>
        <taxon>Eucarida</taxon>
        <taxon>Decapoda</taxon>
        <taxon>Pleocyemata</taxon>
        <taxon>Brachyura</taxon>
        <taxon>Eubrachyura</taxon>
        <taxon>Portunoidea</taxon>
        <taxon>Portunidae</taxon>
        <taxon>Portuninae</taxon>
        <taxon>Portunus</taxon>
    </lineage>
</organism>
<keyword evidence="3" id="KW-1185">Reference proteome</keyword>
<evidence type="ECO:0000313" key="2">
    <source>
        <dbReference type="EMBL" id="MPC27407.1"/>
    </source>
</evidence>
<feature type="region of interest" description="Disordered" evidence="1">
    <location>
        <begin position="113"/>
        <end position="137"/>
    </location>
</feature>
<sequence>MGSGSEEFIGIRGGGRFVWVVKTRRGAVGIGSGVRIGSSVGIVIWSGETGGEGIVRVGSGGVSQVRAGRLAASEEHRQVSRKCWKRRLSNTVVGAIHLPEHLEVVCRALAGGDGGEEGEHQPDAAPTDGRNGTLHVGGGIGVVT</sequence>
<gene>
    <name evidence="2" type="ORF">E2C01_020577</name>
</gene>
<reference evidence="2 3" key="1">
    <citation type="submission" date="2019-05" db="EMBL/GenBank/DDBJ databases">
        <title>Another draft genome of Portunus trituberculatus and its Hox gene families provides insights of decapod evolution.</title>
        <authorList>
            <person name="Jeong J.-H."/>
            <person name="Song I."/>
            <person name="Kim S."/>
            <person name="Choi T."/>
            <person name="Kim D."/>
            <person name="Ryu S."/>
            <person name="Kim W."/>
        </authorList>
    </citation>
    <scope>NUCLEOTIDE SEQUENCE [LARGE SCALE GENOMIC DNA]</scope>
    <source>
        <tissue evidence="2">Muscle</tissue>
    </source>
</reference>
<protein>
    <submittedName>
        <fullName evidence="2">Uncharacterized protein</fullName>
    </submittedName>
</protein>
<name>A0A5B7E241_PORTR</name>
<dbReference type="EMBL" id="VSRR010001743">
    <property type="protein sequence ID" value="MPC27407.1"/>
    <property type="molecule type" value="Genomic_DNA"/>
</dbReference>
<comment type="caution">
    <text evidence="2">The sequence shown here is derived from an EMBL/GenBank/DDBJ whole genome shotgun (WGS) entry which is preliminary data.</text>
</comment>
<proteinExistence type="predicted"/>
<accession>A0A5B7E241</accession>